<feature type="non-terminal residue" evidence="2">
    <location>
        <position position="1"/>
    </location>
</feature>
<dbReference type="AlphaFoldDB" id="A0A9N9EGG6"/>
<dbReference type="EMBL" id="CAJVPJ010007173">
    <property type="protein sequence ID" value="CAG8673932.1"/>
    <property type="molecule type" value="Genomic_DNA"/>
</dbReference>
<evidence type="ECO:0000313" key="3">
    <source>
        <dbReference type="Proteomes" id="UP000789572"/>
    </source>
</evidence>
<name>A0A9N9EGG6_9GLOM</name>
<evidence type="ECO:0000256" key="1">
    <source>
        <dbReference type="SAM" id="MobiDB-lite"/>
    </source>
</evidence>
<dbReference type="Proteomes" id="UP000789572">
    <property type="component" value="Unassembled WGS sequence"/>
</dbReference>
<protein>
    <submittedName>
        <fullName evidence="2">6134_t:CDS:1</fullName>
    </submittedName>
</protein>
<keyword evidence="3" id="KW-1185">Reference proteome</keyword>
<accession>A0A9N9EGG6</accession>
<proteinExistence type="predicted"/>
<dbReference type="OrthoDB" id="10474004at2759"/>
<evidence type="ECO:0000313" key="2">
    <source>
        <dbReference type="EMBL" id="CAG8673932.1"/>
    </source>
</evidence>
<gene>
    <name evidence="2" type="ORF">POCULU_LOCUS11126</name>
</gene>
<feature type="compositionally biased region" description="Polar residues" evidence="1">
    <location>
        <begin position="1"/>
        <end position="15"/>
    </location>
</feature>
<feature type="region of interest" description="Disordered" evidence="1">
    <location>
        <begin position="1"/>
        <end position="26"/>
    </location>
</feature>
<sequence length="102" mass="11098">GNVDTMNGQLNTPLRSQIEPHANPGPIPASFQTICGSAVPHSDMMTDNNFQRLGMNNNNTYVSYSLIPIPTSNEFIVMREERTQSVLGRISAASSIGEMLAM</sequence>
<organism evidence="2 3">
    <name type="scientific">Paraglomus occultum</name>
    <dbReference type="NCBI Taxonomy" id="144539"/>
    <lineage>
        <taxon>Eukaryota</taxon>
        <taxon>Fungi</taxon>
        <taxon>Fungi incertae sedis</taxon>
        <taxon>Mucoromycota</taxon>
        <taxon>Glomeromycotina</taxon>
        <taxon>Glomeromycetes</taxon>
        <taxon>Paraglomerales</taxon>
        <taxon>Paraglomeraceae</taxon>
        <taxon>Paraglomus</taxon>
    </lineage>
</organism>
<reference evidence="2" key="1">
    <citation type="submission" date="2021-06" db="EMBL/GenBank/DDBJ databases">
        <authorList>
            <person name="Kallberg Y."/>
            <person name="Tangrot J."/>
            <person name="Rosling A."/>
        </authorList>
    </citation>
    <scope>NUCLEOTIDE SEQUENCE</scope>
    <source>
        <strain evidence="2">IA702</strain>
    </source>
</reference>
<comment type="caution">
    <text evidence="2">The sequence shown here is derived from an EMBL/GenBank/DDBJ whole genome shotgun (WGS) entry which is preliminary data.</text>
</comment>